<sequence length="105" mass="11586">MVSVALVWTIGLRYLAAAKRTSPVPLPGFIQVFLDSMVSKILCLDPRPNTSNTSEDEVGSSGDEGKLVSIQSPYQADWAWLAHLLDRVAFTIYLIVYIIFTVALL</sequence>
<feature type="signal peptide" evidence="2">
    <location>
        <begin position="1"/>
        <end position="18"/>
    </location>
</feature>
<proteinExistence type="predicted"/>
<feature type="transmembrane region" description="Helical" evidence="1">
    <location>
        <begin position="88"/>
        <end position="104"/>
    </location>
</feature>
<evidence type="ECO:0000256" key="1">
    <source>
        <dbReference type="SAM" id="Phobius"/>
    </source>
</evidence>
<keyword evidence="1" id="KW-0472">Membrane</keyword>
<name>A0A8J2KJF8_9HEXA</name>
<accession>A0A8J2KJF8</accession>
<feature type="chain" id="PRO_5035321584" evidence="2">
    <location>
        <begin position="19"/>
        <end position="105"/>
    </location>
</feature>
<protein>
    <submittedName>
        <fullName evidence="3">Uncharacterized protein</fullName>
    </submittedName>
</protein>
<dbReference type="AlphaFoldDB" id="A0A8J2KJF8"/>
<evidence type="ECO:0000313" key="3">
    <source>
        <dbReference type="EMBL" id="CAG7817537.1"/>
    </source>
</evidence>
<dbReference type="EMBL" id="CAJVCH010396475">
    <property type="protein sequence ID" value="CAG7817537.1"/>
    <property type="molecule type" value="Genomic_DNA"/>
</dbReference>
<keyword evidence="4" id="KW-1185">Reference proteome</keyword>
<reference evidence="3" key="1">
    <citation type="submission" date="2021-06" db="EMBL/GenBank/DDBJ databases">
        <authorList>
            <person name="Hodson N. C."/>
            <person name="Mongue J. A."/>
            <person name="Jaron S. K."/>
        </authorList>
    </citation>
    <scope>NUCLEOTIDE SEQUENCE</scope>
</reference>
<evidence type="ECO:0000256" key="2">
    <source>
        <dbReference type="SAM" id="SignalP"/>
    </source>
</evidence>
<dbReference type="Proteomes" id="UP000708208">
    <property type="component" value="Unassembled WGS sequence"/>
</dbReference>
<organism evidence="3 4">
    <name type="scientific">Allacma fusca</name>
    <dbReference type="NCBI Taxonomy" id="39272"/>
    <lineage>
        <taxon>Eukaryota</taxon>
        <taxon>Metazoa</taxon>
        <taxon>Ecdysozoa</taxon>
        <taxon>Arthropoda</taxon>
        <taxon>Hexapoda</taxon>
        <taxon>Collembola</taxon>
        <taxon>Symphypleona</taxon>
        <taxon>Sminthuridae</taxon>
        <taxon>Allacma</taxon>
    </lineage>
</organism>
<gene>
    <name evidence="3" type="ORF">AFUS01_LOCUS28096</name>
</gene>
<evidence type="ECO:0000313" key="4">
    <source>
        <dbReference type="Proteomes" id="UP000708208"/>
    </source>
</evidence>
<comment type="caution">
    <text evidence="3">The sequence shown here is derived from an EMBL/GenBank/DDBJ whole genome shotgun (WGS) entry which is preliminary data.</text>
</comment>
<keyword evidence="2" id="KW-0732">Signal</keyword>
<keyword evidence="1" id="KW-0812">Transmembrane</keyword>
<dbReference type="OrthoDB" id="410315at2759"/>
<keyword evidence="1" id="KW-1133">Transmembrane helix</keyword>